<gene>
    <name evidence="1" type="ORF">E5357_03350</name>
</gene>
<organism evidence="1 2">
    <name type="scientific">Hominisplanchenecus murintestinalis</name>
    <dbReference type="NCBI Taxonomy" id="2941517"/>
    <lineage>
        <taxon>Bacteria</taxon>
        <taxon>Bacillati</taxon>
        <taxon>Bacillota</taxon>
        <taxon>Clostridia</taxon>
        <taxon>Lachnospirales</taxon>
        <taxon>Lachnospiraceae</taxon>
        <taxon>Hominisplanchenecus</taxon>
    </lineage>
</organism>
<protein>
    <submittedName>
        <fullName evidence="1">ABC transporter permease</fullName>
    </submittedName>
</protein>
<accession>A0AC61R389</accession>
<dbReference type="EMBL" id="SRZB01000003">
    <property type="protein sequence ID" value="TGY00069.1"/>
    <property type="molecule type" value="Genomic_DNA"/>
</dbReference>
<comment type="caution">
    <text evidence="1">The sequence shown here is derived from an EMBL/GenBank/DDBJ whole genome shotgun (WGS) entry which is preliminary data.</text>
</comment>
<keyword evidence="2" id="KW-1185">Reference proteome</keyword>
<evidence type="ECO:0000313" key="1">
    <source>
        <dbReference type="EMBL" id="TGY00069.1"/>
    </source>
</evidence>
<name>A0AC61R389_9FIRM</name>
<dbReference type="Proteomes" id="UP000307720">
    <property type="component" value="Unassembled WGS sequence"/>
</dbReference>
<evidence type="ECO:0000313" key="2">
    <source>
        <dbReference type="Proteomes" id="UP000307720"/>
    </source>
</evidence>
<proteinExistence type="predicted"/>
<reference evidence="1" key="1">
    <citation type="submission" date="2019-04" db="EMBL/GenBank/DDBJ databases">
        <title>Microbes associate with the intestines of laboratory mice.</title>
        <authorList>
            <person name="Navarre W."/>
            <person name="Wong E."/>
            <person name="Huang K."/>
            <person name="Tropini C."/>
            <person name="Ng K."/>
            <person name="Yu B."/>
        </authorList>
    </citation>
    <scope>NUCLEOTIDE SEQUENCE</scope>
    <source>
        <strain evidence="1">NM72_1-8</strain>
    </source>
</reference>
<sequence>MPEFSPNQQHYLKTLRRRKQSVILIRILLFTAFFILWETAATLDWIDSFIFSSPSRVASAFGKMAADGSLFLHIGITLAETLFSFVLVIVLGLFAAVLLWLFPALSQILDPYLVVLNSLPKSALAPLLIVWLGANMSTIVVAGVSVAIFGAILNIYTGFTEVSPEKIKLIYTLHGTRKDALLKVILPGTIPNIISNMKVSIGLCLIGVIIGEFISSRQGLGYLIIYGTQVFQLDLVIMSILILCVIASGLYALITLLEKSYLGKN</sequence>